<accession>A0A1R0H304</accession>
<dbReference type="GO" id="GO:0016212">
    <property type="term" value="F:kynurenine-oxoglutarate transaminase activity"/>
    <property type="evidence" value="ECO:0007669"/>
    <property type="project" value="TreeGrafter"/>
</dbReference>
<keyword evidence="8" id="KW-1185">Reference proteome</keyword>
<evidence type="ECO:0000313" key="7">
    <source>
        <dbReference type="EMBL" id="OLY83504.1"/>
    </source>
</evidence>
<dbReference type="Gene3D" id="3.90.1150.10">
    <property type="entry name" value="Aspartate Aminotransferase, domain 1"/>
    <property type="match status" value="1"/>
</dbReference>
<evidence type="ECO:0000256" key="1">
    <source>
        <dbReference type="ARBA" id="ARBA00001933"/>
    </source>
</evidence>
<comment type="cofactor">
    <cofactor evidence="1">
        <name>pyridoxal 5'-phosphate</name>
        <dbReference type="ChEBI" id="CHEBI:597326"/>
    </cofactor>
</comment>
<dbReference type="EMBL" id="LSSL01000874">
    <property type="protein sequence ID" value="OLY83504.1"/>
    <property type="molecule type" value="Genomic_DNA"/>
</dbReference>
<dbReference type="InterPro" id="IPR004839">
    <property type="entry name" value="Aminotransferase_I/II_large"/>
</dbReference>
<name>A0A1R0H304_9FUNG</name>
<dbReference type="InterPro" id="IPR015421">
    <property type="entry name" value="PyrdxlP-dep_Trfase_major"/>
</dbReference>
<dbReference type="Gene3D" id="3.40.640.10">
    <property type="entry name" value="Type I PLP-dependent aspartate aminotransferase-like (Major domain)"/>
    <property type="match status" value="1"/>
</dbReference>
<dbReference type="FunFam" id="3.40.640.10:FF:000024">
    <property type="entry name" value="Kynurenine--oxoglutarate transaminase 3"/>
    <property type="match status" value="1"/>
</dbReference>
<evidence type="ECO:0000256" key="4">
    <source>
        <dbReference type="ARBA" id="ARBA00022679"/>
    </source>
</evidence>
<sequence>MLLSHLRRNKPNLKRVGLNLPFIRNLCSPTSVLFKTDDSFSHQLPLPSKAYSQSKMDVWTMFNKAATEFNSVNLGQGFMSFPPHEMVKKAGVDSIVLDSCSQYSTTRGRPRLLKALANHYSDKLGFKINPDTDVMVSTGANEDGKNEAIVMEPAFDQYTPNIEMAGGKVVYIPLRVDPSLEPEKKVISSNDWKLNIKELESKINERTKLLIINTPHNPSGKVFSIKELTEIADVAKKYNLLVVSDEVYENLYFEGNKHISIATLPGMFDRTLIVGSMGKSFEVTGWRLGWLIGPKHLIDPCIKAHTRTVFVSSNPIQEACAISLENTETTHPTYFSDQRNQYLLRRNKLMKAFDNVGLPYSVPNGSYFLLVNANRVQIPSDFAIPAHIAERGKCFIMSYFFTTEIGVSCIPPSEFYCQEDSHLADDYVRFAFCKDDLILEEAAKRLEKVKKYVK</sequence>
<dbReference type="CDD" id="cd00609">
    <property type="entry name" value="AAT_like"/>
    <property type="match status" value="1"/>
</dbReference>
<organism evidence="7 8">
    <name type="scientific">Smittium mucronatum</name>
    <dbReference type="NCBI Taxonomy" id="133383"/>
    <lineage>
        <taxon>Eukaryota</taxon>
        <taxon>Fungi</taxon>
        <taxon>Fungi incertae sedis</taxon>
        <taxon>Zoopagomycota</taxon>
        <taxon>Kickxellomycotina</taxon>
        <taxon>Harpellomycetes</taxon>
        <taxon>Harpellales</taxon>
        <taxon>Legeriomycetaceae</taxon>
        <taxon>Smittium</taxon>
    </lineage>
</organism>
<comment type="similarity">
    <text evidence="2">Belongs to the class-I pyridoxal-phosphate-dependent aminotransferase family.</text>
</comment>
<dbReference type="SUPFAM" id="SSF53383">
    <property type="entry name" value="PLP-dependent transferases"/>
    <property type="match status" value="1"/>
</dbReference>
<dbReference type="STRING" id="133383.A0A1R0H304"/>
<evidence type="ECO:0000256" key="5">
    <source>
        <dbReference type="ARBA" id="ARBA00022898"/>
    </source>
</evidence>
<dbReference type="Pfam" id="PF00155">
    <property type="entry name" value="Aminotran_1_2"/>
    <property type="match status" value="1"/>
</dbReference>
<comment type="caution">
    <text evidence="7">The sequence shown here is derived from an EMBL/GenBank/DDBJ whole genome shotgun (WGS) entry which is preliminary data.</text>
</comment>
<dbReference type="AlphaFoldDB" id="A0A1R0H304"/>
<feature type="domain" description="Aminotransferase class I/classII large" evidence="6">
    <location>
        <begin position="72"/>
        <end position="445"/>
    </location>
</feature>
<evidence type="ECO:0000256" key="2">
    <source>
        <dbReference type="ARBA" id="ARBA00007441"/>
    </source>
</evidence>
<dbReference type="Proteomes" id="UP000187455">
    <property type="component" value="Unassembled WGS sequence"/>
</dbReference>
<dbReference type="InterPro" id="IPR051326">
    <property type="entry name" value="Kynurenine-oxoglutarate_AT"/>
</dbReference>
<protein>
    <submittedName>
        <fullName evidence="7">Putative aminotransferase</fullName>
    </submittedName>
</protein>
<dbReference type="PANTHER" id="PTHR43807:SF20">
    <property type="entry name" value="FI04487P"/>
    <property type="match status" value="1"/>
</dbReference>
<reference evidence="7 8" key="1">
    <citation type="journal article" date="2016" name="Mol. Biol. Evol.">
        <title>Genome-Wide Survey of Gut Fungi (Harpellales) Reveals the First Horizontally Transferred Ubiquitin Gene from a Mosquito Host.</title>
        <authorList>
            <person name="Wang Y."/>
            <person name="White M.M."/>
            <person name="Kvist S."/>
            <person name="Moncalvo J.M."/>
        </authorList>
    </citation>
    <scope>NUCLEOTIDE SEQUENCE [LARGE SCALE GENOMIC DNA]</scope>
    <source>
        <strain evidence="7 8">ALG-7-W6</strain>
    </source>
</reference>
<evidence type="ECO:0000313" key="8">
    <source>
        <dbReference type="Proteomes" id="UP000187455"/>
    </source>
</evidence>
<dbReference type="GO" id="GO:0005739">
    <property type="term" value="C:mitochondrion"/>
    <property type="evidence" value="ECO:0007669"/>
    <property type="project" value="TreeGrafter"/>
</dbReference>
<evidence type="ECO:0000259" key="6">
    <source>
        <dbReference type="Pfam" id="PF00155"/>
    </source>
</evidence>
<keyword evidence="4 7" id="KW-0808">Transferase</keyword>
<gene>
    <name evidence="7" type="ORF">AYI68_g2356</name>
</gene>
<dbReference type="InterPro" id="IPR015422">
    <property type="entry name" value="PyrdxlP-dep_Trfase_small"/>
</dbReference>
<dbReference type="PANTHER" id="PTHR43807">
    <property type="entry name" value="FI04487P"/>
    <property type="match status" value="1"/>
</dbReference>
<evidence type="ECO:0000256" key="3">
    <source>
        <dbReference type="ARBA" id="ARBA00022576"/>
    </source>
</evidence>
<dbReference type="GO" id="GO:0030170">
    <property type="term" value="F:pyridoxal phosphate binding"/>
    <property type="evidence" value="ECO:0007669"/>
    <property type="project" value="InterPro"/>
</dbReference>
<proteinExistence type="inferred from homology"/>
<keyword evidence="3 7" id="KW-0032">Aminotransferase</keyword>
<keyword evidence="5" id="KW-0663">Pyridoxal phosphate</keyword>
<dbReference type="InterPro" id="IPR015424">
    <property type="entry name" value="PyrdxlP-dep_Trfase"/>
</dbReference>
<dbReference type="OrthoDB" id="2414662at2759"/>